<evidence type="ECO:0000313" key="3">
    <source>
        <dbReference type="Proteomes" id="UP000588112"/>
    </source>
</evidence>
<feature type="signal peptide" evidence="1">
    <location>
        <begin position="1"/>
        <end position="28"/>
    </location>
</feature>
<feature type="chain" id="PRO_5039146171" description="Secreted protein" evidence="1">
    <location>
        <begin position="29"/>
        <end position="148"/>
    </location>
</feature>
<comment type="caution">
    <text evidence="2">The sequence shown here is derived from an EMBL/GenBank/DDBJ whole genome shotgun (WGS) entry which is preliminary data.</text>
</comment>
<dbReference type="AlphaFoldDB" id="A0A7W9DSV9"/>
<evidence type="ECO:0000313" key="2">
    <source>
        <dbReference type="EMBL" id="MBB5629529.1"/>
    </source>
</evidence>
<sequence length="148" mass="16239">MRRDSIVTVTRKISVALCAAALVTGVGAVQANASAASGPSAVHAQLGAGHWGPYKHSPTKYWATADFVPNGRHLRGYAGCWSGGDGTRYRIQLVRTKDKHVRRKSGWFFCNDGRWESISTTVRAGEAYYMRIELKGKAHTVQAKATWF</sequence>
<proteinExistence type="predicted"/>
<name>A0A7W9DSV9_9ACTN</name>
<dbReference type="EMBL" id="JACHBR010000001">
    <property type="protein sequence ID" value="MBB5629529.1"/>
    <property type="molecule type" value="Genomic_DNA"/>
</dbReference>
<dbReference type="Proteomes" id="UP000588112">
    <property type="component" value="Unassembled WGS sequence"/>
</dbReference>
<gene>
    <name evidence="2" type="ORF">BJ981_005228</name>
</gene>
<keyword evidence="1" id="KW-0732">Signal</keyword>
<protein>
    <recommendedName>
        <fullName evidence="4">Secreted protein</fullName>
    </recommendedName>
</protein>
<accession>A0A7W9DSV9</accession>
<organism evidence="2 3">
    <name type="scientific">Sphaerisporangium krabiense</name>
    <dbReference type="NCBI Taxonomy" id="763782"/>
    <lineage>
        <taxon>Bacteria</taxon>
        <taxon>Bacillati</taxon>
        <taxon>Actinomycetota</taxon>
        <taxon>Actinomycetes</taxon>
        <taxon>Streptosporangiales</taxon>
        <taxon>Streptosporangiaceae</taxon>
        <taxon>Sphaerisporangium</taxon>
    </lineage>
</organism>
<keyword evidence="3" id="KW-1185">Reference proteome</keyword>
<evidence type="ECO:0000256" key="1">
    <source>
        <dbReference type="SAM" id="SignalP"/>
    </source>
</evidence>
<evidence type="ECO:0008006" key="4">
    <source>
        <dbReference type="Google" id="ProtNLM"/>
    </source>
</evidence>
<reference evidence="2 3" key="1">
    <citation type="submission" date="2020-08" db="EMBL/GenBank/DDBJ databases">
        <title>Sequencing the genomes of 1000 actinobacteria strains.</title>
        <authorList>
            <person name="Klenk H.-P."/>
        </authorList>
    </citation>
    <scope>NUCLEOTIDE SEQUENCE [LARGE SCALE GENOMIC DNA]</scope>
    <source>
        <strain evidence="2 3">DSM 45790</strain>
    </source>
</reference>
<dbReference type="RefSeq" id="WP_184614673.1">
    <property type="nucleotide sequence ID" value="NZ_BOOS01000055.1"/>
</dbReference>